<dbReference type="RefSeq" id="WP_345531135.1">
    <property type="nucleotide sequence ID" value="NZ_BAABLD010000002.1"/>
</dbReference>
<comment type="subcellular location">
    <subcellularLocation>
        <location evidence="1">Cell membrane</location>
        <topology evidence="1">Multi-pass membrane protein</topology>
    </subcellularLocation>
</comment>
<evidence type="ECO:0000256" key="6">
    <source>
        <dbReference type="ARBA" id="ARBA00023136"/>
    </source>
</evidence>
<proteinExistence type="inferred from homology"/>
<accession>A0ABP9QB12</accession>
<dbReference type="EMBL" id="BAABLD010000002">
    <property type="protein sequence ID" value="GAA5158770.1"/>
    <property type="molecule type" value="Genomic_DNA"/>
</dbReference>
<dbReference type="InterPro" id="IPR006685">
    <property type="entry name" value="MscS_channel_2nd"/>
</dbReference>
<dbReference type="InterPro" id="IPR049278">
    <property type="entry name" value="MS_channel_C"/>
</dbReference>
<feature type="domain" description="Mechanosensitive ion channel MscS C-terminal" evidence="9">
    <location>
        <begin position="319"/>
        <end position="402"/>
    </location>
</feature>
<dbReference type="InterPro" id="IPR023408">
    <property type="entry name" value="MscS_beta-dom_sf"/>
</dbReference>
<keyword evidence="4 7" id="KW-0812">Transmembrane</keyword>
<feature type="domain" description="Mechanosensitive ion channel MscS" evidence="8">
    <location>
        <begin position="244"/>
        <end position="309"/>
    </location>
</feature>
<dbReference type="PANTHER" id="PTHR30347">
    <property type="entry name" value="POTASSIUM CHANNEL RELATED"/>
    <property type="match status" value="1"/>
</dbReference>
<keyword evidence="11" id="KW-1185">Reference proteome</keyword>
<organism evidence="10 11">
    <name type="scientific">Viridibacterium curvum</name>
    <dbReference type="NCBI Taxonomy" id="1101404"/>
    <lineage>
        <taxon>Bacteria</taxon>
        <taxon>Pseudomonadati</taxon>
        <taxon>Pseudomonadota</taxon>
        <taxon>Betaproteobacteria</taxon>
        <taxon>Rhodocyclales</taxon>
        <taxon>Rhodocyclaceae</taxon>
        <taxon>Viridibacterium</taxon>
    </lineage>
</organism>
<sequence length="426" mass="46081">MQSLFDFLRPLFDPAVLRELCVVLPLLAVSALIARRLRKTAALEGRALHGEGLRRLAFPLLSVLLLMLGRFVTHHLGWSGRTIGLAVQLALAMAGVRMAVFALRQTFSSSSVLAGFERTVAMLIWTFVALDVIGVLPEFVEWLDGFVLHIGKSGITLWQILQGTVTVIVSALIAMWLGGVADSRLQAAQELDISLRVVLARLIKALLLFVAVLLGMSLAGLDITTLSVFGGALGVGLGLGMQKIASNYVAGFIILLERSINIGNVIQVGADQRGEVLRITTRYTVLKGQGSTHYLVPNENLVSSVVQNDSYVDRTVRLTTRIQVAYDCDIDLAMRLLEEAPLGIEGLVDEPSPEALLKSFDDSGITLELVYTIVRDGSSAARIQSDVNLAILRKLRNAGIEIPFPHRVVHLAEPMNAPGNVPGEVA</sequence>
<feature type="transmembrane region" description="Helical" evidence="7">
    <location>
        <begin position="156"/>
        <end position="177"/>
    </location>
</feature>
<name>A0ABP9QB12_9RHOO</name>
<dbReference type="InterPro" id="IPR010920">
    <property type="entry name" value="LSM_dom_sf"/>
</dbReference>
<dbReference type="SUPFAM" id="SSF82689">
    <property type="entry name" value="Mechanosensitive channel protein MscS (YggB), C-terminal domain"/>
    <property type="match status" value="1"/>
</dbReference>
<evidence type="ECO:0000259" key="9">
    <source>
        <dbReference type="Pfam" id="PF21082"/>
    </source>
</evidence>
<evidence type="ECO:0000256" key="5">
    <source>
        <dbReference type="ARBA" id="ARBA00022989"/>
    </source>
</evidence>
<keyword evidence="5 7" id="KW-1133">Transmembrane helix</keyword>
<feature type="transmembrane region" description="Helical" evidence="7">
    <location>
        <begin position="83"/>
        <end position="103"/>
    </location>
</feature>
<evidence type="ECO:0000259" key="8">
    <source>
        <dbReference type="Pfam" id="PF00924"/>
    </source>
</evidence>
<dbReference type="Gene3D" id="1.10.287.1260">
    <property type="match status" value="1"/>
</dbReference>
<feature type="transmembrane region" description="Helical" evidence="7">
    <location>
        <begin position="15"/>
        <end position="35"/>
    </location>
</feature>
<evidence type="ECO:0000313" key="11">
    <source>
        <dbReference type="Proteomes" id="UP001500547"/>
    </source>
</evidence>
<evidence type="ECO:0000313" key="10">
    <source>
        <dbReference type="EMBL" id="GAA5158770.1"/>
    </source>
</evidence>
<feature type="transmembrane region" description="Helical" evidence="7">
    <location>
        <begin position="56"/>
        <end position="77"/>
    </location>
</feature>
<dbReference type="Gene3D" id="3.30.70.100">
    <property type="match status" value="1"/>
</dbReference>
<comment type="caution">
    <text evidence="10">The sequence shown here is derived from an EMBL/GenBank/DDBJ whole genome shotgun (WGS) entry which is preliminary data.</text>
</comment>
<evidence type="ECO:0000256" key="1">
    <source>
        <dbReference type="ARBA" id="ARBA00004651"/>
    </source>
</evidence>
<dbReference type="Gene3D" id="2.30.30.60">
    <property type="match status" value="1"/>
</dbReference>
<dbReference type="Pfam" id="PF00924">
    <property type="entry name" value="MS_channel_2nd"/>
    <property type="match status" value="1"/>
</dbReference>
<evidence type="ECO:0000256" key="7">
    <source>
        <dbReference type="SAM" id="Phobius"/>
    </source>
</evidence>
<evidence type="ECO:0000256" key="3">
    <source>
        <dbReference type="ARBA" id="ARBA00022475"/>
    </source>
</evidence>
<keyword evidence="3" id="KW-1003">Cell membrane</keyword>
<dbReference type="Pfam" id="PF21082">
    <property type="entry name" value="MS_channel_3rd"/>
    <property type="match status" value="1"/>
</dbReference>
<evidence type="ECO:0000256" key="4">
    <source>
        <dbReference type="ARBA" id="ARBA00022692"/>
    </source>
</evidence>
<reference evidence="11" key="1">
    <citation type="journal article" date="2019" name="Int. J. Syst. Evol. Microbiol.">
        <title>The Global Catalogue of Microorganisms (GCM) 10K type strain sequencing project: providing services to taxonomists for standard genome sequencing and annotation.</title>
        <authorList>
            <consortium name="The Broad Institute Genomics Platform"/>
            <consortium name="The Broad Institute Genome Sequencing Center for Infectious Disease"/>
            <person name="Wu L."/>
            <person name="Ma J."/>
        </authorList>
    </citation>
    <scope>NUCLEOTIDE SEQUENCE [LARGE SCALE GENOMIC DNA]</scope>
    <source>
        <strain evidence="11">JCM 18715</strain>
    </source>
</reference>
<evidence type="ECO:0000256" key="2">
    <source>
        <dbReference type="ARBA" id="ARBA00008017"/>
    </source>
</evidence>
<protein>
    <submittedName>
        <fullName evidence="10">Mechanosensitive ion channel</fullName>
    </submittedName>
</protein>
<dbReference type="PANTHER" id="PTHR30347:SF1">
    <property type="entry name" value="MECHANOSENSITIVE CHANNEL MSCK"/>
    <property type="match status" value="1"/>
</dbReference>
<dbReference type="Proteomes" id="UP001500547">
    <property type="component" value="Unassembled WGS sequence"/>
</dbReference>
<dbReference type="InterPro" id="IPR052702">
    <property type="entry name" value="MscS-like_channel"/>
</dbReference>
<feature type="transmembrane region" description="Helical" evidence="7">
    <location>
        <begin position="115"/>
        <end position="136"/>
    </location>
</feature>
<keyword evidence="6 7" id="KW-0472">Membrane</keyword>
<dbReference type="InterPro" id="IPR011014">
    <property type="entry name" value="MscS_channel_TM-2"/>
</dbReference>
<dbReference type="InterPro" id="IPR011066">
    <property type="entry name" value="MscS_channel_C_sf"/>
</dbReference>
<gene>
    <name evidence="10" type="ORF">GCM10025770_03780</name>
</gene>
<dbReference type="SUPFAM" id="SSF82861">
    <property type="entry name" value="Mechanosensitive channel protein MscS (YggB), transmembrane region"/>
    <property type="match status" value="1"/>
</dbReference>
<feature type="transmembrane region" description="Helical" evidence="7">
    <location>
        <begin position="198"/>
        <end position="217"/>
    </location>
</feature>
<comment type="similarity">
    <text evidence="2">Belongs to the MscS (TC 1.A.23) family.</text>
</comment>
<dbReference type="SUPFAM" id="SSF50182">
    <property type="entry name" value="Sm-like ribonucleoproteins"/>
    <property type="match status" value="1"/>
</dbReference>